<sequence length="417" mass="46969">MIISSLTARLTQDQSSVASFSFIFATLQKETMSRSATPQVAIFIETSKTFGRGILQGISTYSRTHGPWSVYIDEWGPATTLPDWMKQWEGDGIIARIRSQQMSDRLQQSGVPIVDTLQQVPDLGLPGVYSDDRAIAQMAFEHLRDRHLRHFAFVGVERANWSVRRRNAFAEISHQQGFECDIYSPLSRRRFVESWNGGQEDLGDWLESLPKPVGLMAAHDLRALCVLDACRRRNIAVPEQVAVVGVDNDDVFCEVVDPNLTSITHQAEQIGYQAAALLDLLMQGKAAPVQPLMLPPRNLVPRRSTDIIAVDDVAIASALEFIRRNACTQINVSQIAQHVNLARRSLERRFMKLVGKTPHQILAEERLRRAKQLLIDTDFTLEQIASMAGFSSAAYLSVVIKEQEHCTPREFRNQTFR</sequence>
<dbReference type="GO" id="GO:0000976">
    <property type="term" value="F:transcription cis-regulatory region binding"/>
    <property type="evidence" value="ECO:0007669"/>
    <property type="project" value="TreeGrafter"/>
</dbReference>
<evidence type="ECO:0000313" key="5">
    <source>
        <dbReference type="EMBL" id="QDT41507.1"/>
    </source>
</evidence>
<dbReference type="Gene3D" id="1.10.10.60">
    <property type="entry name" value="Homeodomain-like"/>
    <property type="match status" value="1"/>
</dbReference>
<dbReference type="InterPro" id="IPR028082">
    <property type="entry name" value="Peripla_BP_I"/>
</dbReference>
<dbReference type="AlphaFoldDB" id="A0A517RC82"/>
<dbReference type="InterPro" id="IPR018060">
    <property type="entry name" value="HTH_AraC"/>
</dbReference>
<keyword evidence="1" id="KW-0805">Transcription regulation</keyword>
<accession>A0A517RC82</accession>
<dbReference type="Pfam" id="PF12833">
    <property type="entry name" value="HTH_18"/>
    <property type="match status" value="1"/>
</dbReference>
<dbReference type="PROSITE" id="PS01124">
    <property type="entry name" value="HTH_ARAC_FAMILY_2"/>
    <property type="match status" value="1"/>
</dbReference>
<organism evidence="5 6">
    <name type="scientific">Gimesia alba</name>
    <dbReference type="NCBI Taxonomy" id="2527973"/>
    <lineage>
        <taxon>Bacteria</taxon>
        <taxon>Pseudomonadati</taxon>
        <taxon>Planctomycetota</taxon>
        <taxon>Planctomycetia</taxon>
        <taxon>Planctomycetales</taxon>
        <taxon>Planctomycetaceae</taxon>
        <taxon>Gimesia</taxon>
    </lineage>
</organism>
<dbReference type="Proteomes" id="UP000317171">
    <property type="component" value="Chromosome"/>
</dbReference>
<protein>
    <submittedName>
        <fullName evidence="5">Xylose operon regulatory protein</fullName>
    </submittedName>
</protein>
<dbReference type="EMBL" id="CP036269">
    <property type="protein sequence ID" value="QDT41507.1"/>
    <property type="molecule type" value="Genomic_DNA"/>
</dbReference>
<keyword evidence="2" id="KW-0238">DNA-binding</keyword>
<dbReference type="KEGG" id="gaz:Pan241w_15700"/>
<dbReference type="InterPro" id="IPR054031">
    <property type="entry name" value="XylR_PBP1"/>
</dbReference>
<proteinExistence type="predicted"/>
<gene>
    <name evidence="5" type="primary">xylR_4</name>
    <name evidence="5" type="ORF">Pan241w_15700</name>
</gene>
<evidence type="ECO:0000313" key="6">
    <source>
        <dbReference type="Proteomes" id="UP000317171"/>
    </source>
</evidence>
<evidence type="ECO:0000256" key="2">
    <source>
        <dbReference type="ARBA" id="ARBA00023125"/>
    </source>
</evidence>
<dbReference type="SMART" id="SM00342">
    <property type="entry name" value="HTH_ARAC"/>
    <property type="match status" value="1"/>
</dbReference>
<dbReference type="CDD" id="cd01543">
    <property type="entry name" value="PBP1_XylR"/>
    <property type="match status" value="1"/>
</dbReference>
<dbReference type="Pfam" id="PF13377">
    <property type="entry name" value="Peripla_BP_3"/>
    <property type="match status" value="1"/>
</dbReference>
<reference evidence="5 6" key="1">
    <citation type="submission" date="2019-02" db="EMBL/GenBank/DDBJ databases">
        <title>Deep-cultivation of Planctomycetes and their phenomic and genomic characterization uncovers novel biology.</title>
        <authorList>
            <person name="Wiegand S."/>
            <person name="Jogler M."/>
            <person name="Boedeker C."/>
            <person name="Pinto D."/>
            <person name="Vollmers J."/>
            <person name="Rivas-Marin E."/>
            <person name="Kohn T."/>
            <person name="Peeters S.H."/>
            <person name="Heuer A."/>
            <person name="Rast P."/>
            <person name="Oberbeckmann S."/>
            <person name="Bunk B."/>
            <person name="Jeske O."/>
            <person name="Meyerdierks A."/>
            <person name="Storesund J.E."/>
            <person name="Kallscheuer N."/>
            <person name="Luecker S."/>
            <person name="Lage O.M."/>
            <person name="Pohl T."/>
            <person name="Merkel B.J."/>
            <person name="Hornburger P."/>
            <person name="Mueller R.-W."/>
            <person name="Bruemmer F."/>
            <person name="Labrenz M."/>
            <person name="Spormann A.M."/>
            <person name="Op den Camp H."/>
            <person name="Overmann J."/>
            <person name="Amann R."/>
            <person name="Jetten M.S.M."/>
            <person name="Mascher T."/>
            <person name="Medema M.H."/>
            <person name="Devos D.P."/>
            <person name="Kaster A.-K."/>
            <person name="Ovreas L."/>
            <person name="Rohde M."/>
            <person name="Galperin M.Y."/>
            <person name="Jogler C."/>
        </authorList>
    </citation>
    <scope>NUCLEOTIDE SEQUENCE [LARGE SCALE GENOMIC DNA]</scope>
    <source>
        <strain evidence="5 6">Pan241w</strain>
    </source>
</reference>
<dbReference type="GO" id="GO:0003700">
    <property type="term" value="F:DNA-binding transcription factor activity"/>
    <property type="evidence" value="ECO:0007669"/>
    <property type="project" value="InterPro"/>
</dbReference>
<keyword evidence="6" id="KW-1185">Reference proteome</keyword>
<dbReference type="SUPFAM" id="SSF46689">
    <property type="entry name" value="Homeodomain-like"/>
    <property type="match status" value="2"/>
</dbReference>
<dbReference type="InterPro" id="IPR009057">
    <property type="entry name" value="Homeodomain-like_sf"/>
</dbReference>
<dbReference type="SUPFAM" id="SSF53822">
    <property type="entry name" value="Periplasmic binding protein-like I"/>
    <property type="match status" value="1"/>
</dbReference>
<dbReference type="PANTHER" id="PTHR30146">
    <property type="entry name" value="LACI-RELATED TRANSCRIPTIONAL REPRESSOR"/>
    <property type="match status" value="1"/>
</dbReference>
<dbReference type="Gene3D" id="3.40.50.2300">
    <property type="match status" value="2"/>
</dbReference>
<name>A0A517RC82_9PLAN</name>
<dbReference type="OrthoDB" id="9784962at2"/>
<evidence type="ECO:0000256" key="1">
    <source>
        <dbReference type="ARBA" id="ARBA00023015"/>
    </source>
</evidence>
<dbReference type="Pfam" id="PF22177">
    <property type="entry name" value="PBP1_XylR"/>
    <property type="match status" value="1"/>
</dbReference>
<evidence type="ECO:0000259" key="4">
    <source>
        <dbReference type="PROSITE" id="PS01124"/>
    </source>
</evidence>
<feature type="domain" description="HTH araC/xylS-type" evidence="4">
    <location>
        <begin position="316"/>
        <end position="414"/>
    </location>
</feature>
<dbReference type="PANTHER" id="PTHR30146:SF24">
    <property type="entry name" value="XYLOSE OPERON REGULATORY PROTEIN"/>
    <property type="match status" value="1"/>
</dbReference>
<evidence type="ECO:0000256" key="3">
    <source>
        <dbReference type="ARBA" id="ARBA00023163"/>
    </source>
</evidence>
<keyword evidence="3" id="KW-0804">Transcription</keyword>
<dbReference type="InterPro" id="IPR046335">
    <property type="entry name" value="LacI/GalR-like_sensor"/>
</dbReference>